<dbReference type="GO" id="GO:0032259">
    <property type="term" value="P:methylation"/>
    <property type="evidence" value="ECO:0007669"/>
    <property type="project" value="UniProtKB-KW"/>
</dbReference>
<reference evidence="3 4" key="1">
    <citation type="submission" date="2019-06" db="EMBL/GenBank/DDBJ databases">
        <title>Sequencing the genomes of 1000 actinobacteria strains.</title>
        <authorList>
            <person name="Klenk H.-P."/>
        </authorList>
    </citation>
    <scope>NUCLEOTIDE SEQUENCE [LARGE SCALE GENOMIC DNA]</scope>
    <source>
        <strain evidence="3 4">DSM 45511</strain>
    </source>
</reference>
<keyword evidence="4" id="KW-1185">Reference proteome</keyword>
<dbReference type="SUPFAM" id="SSF53335">
    <property type="entry name" value="S-adenosyl-L-methionine-dependent methyltransferases"/>
    <property type="match status" value="1"/>
</dbReference>
<dbReference type="PANTHER" id="PTHR43619:SF2">
    <property type="entry name" value="S-ADENOSYL-L-METHIONINE-DEPENDENT METHYLTRANSFERASES SUPERFAMILY PROTEIN"/>
    <property type="match status" value="1"/>
</dbReference>
<dbReference type="EMBL" id="VFPH01000001">
    <property type="protein sequence ID" value="TQM43183.1"/>
    <property type="molecule type" value="Genomic_DNA"/>
</dbReference>
<evidence type="ECO:0000256" key="2">
    <source>
        <dbReference type="ARBA" id="ARBA00022679"/>
    </source>
</evidence>
<dbReference type="InterPro" id="IPR016874">
    <property type="entry name" value="TcmP-like"/>
</dbReference>
<comment type="caution">
    <text evidence="3">The sequence shown here is derived from an EMBL/GenBank/DDBJ whole genome shotgun (WGS) entry which is preliminary data.</text>
</comment>
<gene>
    <name evidence="3" type="ORF">FB388_0525</name>
</gene>
<name>A0A543GAU1_9PSEU</name>
<protein>
    <submittedName>
        <fullName evidence="3">O-methyltransferase involved in polyketide biosynthesis</fullName>
    </submittedName>
</protein>
<organism evidence="3 4">
    <name type="scientific">Pseudonocardia cypriaca</name>
    <dbReference type="NCBI Taxonomy" id="882449"/>
    <lineage>
        <taxon>Bacteria</taxon>
        <taxon>Bacillati</taxon>
        <taxon>Actinomycetota</taxon>
        <taxon>Actinomycetes</taxon>
        <taxon>Pseudonocardiales</taxon>
        <taxon>Pseudonocardiaceae</taxon>
        <taxon>Pseudonocardia</taxon>
    </lineage>
</organism>
<keyword evidence="1 3" id="KW-0489">Methyltransferase</keyword>
<evidence type="ECO:0000313" key="3">
    <source>
        <dbReference type="EMBL" id="TQM43183.1"/>
    </source>
</evidence>
<dbReference type="PIRSF" id="PIRSF028177">
    <property type="entry name" value="Polyketide_synth_Omtfrase_TcmP"/>
    <property type="match status" value="1"/>
</dbReference>
<dbReference type="InterPro" id="IPR029063">
    <property type="entry name" value="SAM-dependent_MTases_sf"/>
</dbReference>
<dbReference type="AlphaFoldDB" id="A0A543GAU1"/>
<sequence>MEREKIALTGAPETMLATLYGRALDSRAPRSVLHDEAAARAVERIEYDFRRTGITATTAAGVALRGRQLDTWTREFLAAHPEATVLHLACGLDTRAQRLGVPPGVRWVDLDHPDVVALRERLLPPPAGDYRLVRGSVTDEDWLESVPADRPTVAVFEGLSMYLRKEDGRRLIERITRRFPSGQLLFDCYGTIGIRLQKLVPAVRNAGATLHWGIDDPHELEAWHDGLVLLDALRSVDMPGLDLLPLAGRIQLRVVALLPKLRDVGRILRYRF</sequence>
<keyword evidence="2 3" id="KW-0808">Transferase</keyword>
<dbReference type="RefSeq" id="WP_142096336.1">
    <property type="nucleotide sequence ID" value="NZ_VFPH01000001.1"/>
</dbReference>
<accession>A0A543GAU1</accession>
<dbReference type="GO" id="GO:0008168">
    <property type="term" value="F:methyltransferase activity"/>
    <property type="evidence" value="ECO:0007669"/>
    <property type="project" value="UniProtKB-KW"/>
</dbReference>
<dbReference type="Proteomes" id="UP000319818">
    <property type="component" value="Unassembled WGS sequence"/>
</dbReference>
<dbReference type="OrthoDB" id="9800233at2"/>
<dbReference type="Gene3D" id="3.40.50.150">
    <property type="entry name" value="Vaccinia Virus protein VP39"/>
    <property type="match status" value="1"/>
</dbReference>
<dbReference type="InterPro" id="IPR007213">
    <property type="entry name" value="Ppm1/Ppm2/Tcmp"/>
</dbReference>
<dbReference type="PANTHER" id="PTHR43619">
    <property type="entry name" value="S-ADENOSYL-L-METHIONINE-DEPENDENT METHYLTRANSFERASE YKTD-RELATED"/>
    <property type="match status" value="1"/>
</dbReference>
<evidence type="ECO:0000313" key="4">
    <source>
        <dbReference type="Proteomes" id="UP000319818"/>
    </source>
</evidence>
<dbReference type="Pfam" id="PF04072">
    <property type="entry name" value="LCM"/>
    <property type="match status" value="1"/>
</dbReference>
<proteinExistence type="predicted"/>
<evidence type="ECO:0000256" key="1">
    <source>
        <dbReference type="ARBA" id="ARBA00022603"/>
    </source>
</evidence>